<evidence type="ECO:0000313" key="2">
    <source>
        <dbReference type="Proteomes" id="UP001623558"/>
    </source>
</evidence>
<evidence type="ECO:0008006" key="3">
    <source>
        <dbReference type="Google" id="ProtNLM"/>
    </source>
</evidence>
<sequence length="173" mass="20480">MKYWAGFLLIFCYYQSIWAQTVPPLQRESDDYSTYLTPNLETGLILLEANKERFQELMKQFQYQEFHRGYELEYLAPSSRVNQMRLIRKENNQVQFLFSPTKLHLIQQLEQALIARKAIISKDQVGMTWYKIPSQNLKSSNDLRVGIKLESDSEDRLGRTWTIWSTAVIFSLN</sequence>
<dbReference type="EMBL" id="JBEWZH010000008">
    <property type="protein sequence ID" value="MFL0162960.1"/>
    <property type="molecule type" value="Genomic_DNA"/>
</dbReference>
<gene>
    <name evidence="1" type="ORF">U0R11_11210</name>
</gene>
<organism evidence="1 2">
    <name type="scientific">Aquirufa salirivi</name>
    <dbReference type="NCBI Taxonomy" id="3104729"/>
    <lineage>
        <taxon>Bacteria</taxon>
        <taxon>Pseudomonadati</taxon>
        <taxon>Bacteroidota</taxon>
        <taxon>Cytophagia</taxon>
        <taxon>Cytophagales</taxon>
        <taxon>Flectobacillaceae</taxon>
        <taxon>Aquirufa</taxon>
    </lineage>
</organism>
<keyword evidence="2" id="KW-1185">Reference proteome</keyword>
<reference evidence="1 2" key="1">
    <citation type="submission" date="2024-07" db="EMBL/GenBank/DDBJ databases">
        <authorList>
            <person name="Pitt A."/>
            <person name="Hahn M.W."/>
        </authorList>
    </citation>
    <scope>NUCLEOTIDE SEQUENCE [LARGE SCALE GENOMIC DNA]</scope>
    <source>
        <strain evidence="1 2">1-SAACH-A3</strain>
    </source>
</reference>
<dbReference type="RefSeq" id="WP_406751771.1">
    <property type="nucleotide sequence ID" value="NZ_JBEWZH010000008.1"/>
</dbReference>
<comment type="caution">
    <text evidence="1">The sequence shown here is derived from an EMBL/GenBank/DDBJ whole genome shotgun (WGS) entry which is preliminary data.</text>
</comment>
<protein>
    <recommendedName>
        <fullName evidence="3">DUF4390 domain-containing protein</fullName>
    </recommendedName>
</protein>
<name>A0ABW8RYP8_9BACT</name>
<dbReference type="Proteomes" id="UP001623558">
    <property type="component" value="Unassembled WGS sequence"/>
</dbReference>
<proteinExistence type="predicted"/>
<accession>A0ABW8RYP8</accession>
<evidence type="ECO:0000313" key="1">
    <source>
        <dbReference type="EMBL" id="MFL0162960.1"/>
    </source>
</evidence>